<name>A0ABS6T6F5_9RHOB</name>
<evidence type="ECO:0000313" key="4">
    <source>
        <dbReference type="Proteomes" id="UP000756530"/>
    </source>
</evidence>
<dbReference type="EMBL" id="JAHUZE010000003">
    <property type="protein sequence ID" value="MBV7379922.1"/>
    <property type="molecule type" value="Genomic_DNA"/>
</dbReference>
<dbReference type="RefSeq" id="WP_218393123.1">
    <property type="nucleotide sequence ID" value="NZ_JAHUZE010000003.1"/>
</dbReference>
<proteinExistence type="predicted"/>
<keyword evidence="4" id="KW-1185">Reference proteome</keyword>
<feature type="region of interest" description="Disordered" evidence="2">
    <location>
        <begin position="1"/>
        <end position="103"/>
    </location>
</feature>
<sequence length="436" mass="45115">MAKSPKTDKSAKSQEDDKDSVAQDAIEDAVVMDDTETDDSDPSNDDADHAHEPEDAESSPSNAPKDAASDSVEETHSDETGEERERETVVQDAPMPVPVASEGRGGSGAFIGFVLGGVIAGAIGFGAAQYVSGGWPFDMTGSDAEDPVAQALDAQSSDIAALQDQVSSNSEALGALQGDTSLDDLGGQIRADIVATQSRIEELNGRLDDLAGRVSDLEKMPTGDSAEAAEAAAQAYERELAEIREMLDAELAALQAEQEEAQTLEVNAAEAAQAASARAAMSRIMAALDSGQPFEDALFDLTTSTGTEAPEGLASVASEGVPTLGELQSAFPAAAREALDDAIRGMVDAGEIGRGEAFLRTQLGTRSLEPQEGDDPDAILSRAEFALANGRIAETLDELAAMPEAAQPALADFIAAAETRQSALSAGSELSQTLNQ</sequence>
<accession>A0ABS6T6F5</accession>
<feature type="compositionally biased region" description="Acidic residues" evidence="2">
    <location>
        <begin position="25"/>
        <end position="45"/>
    </location>
</feature>
<evidence type="ECO:0008006" key="5">
    <source>
        <dbReference type="Google" id="ProtNLM"/>
    </source>
</evidence>
<protein>
    <recommendedName>
        <fullName evidence="5">Mitochondrial inner membrane protein</fullName>
    </recommendedName>
</protein>
<feature type="coiled-coil region" evidence="1">
    <location>
        <begin position="193"/>
        <end position="274"/>
    </location>
</feature>
<comment type="caution">
    <text evidence="3">The sequence shown here is derived from an EMBL/GenBank/DDBJ whole genome shotgun (WGS) entry which is preliminary data.</text>
</comment>
<reference evidence="3 4" key="1">
    <citation type="submission" date="2021-05" db="EMBL/GenBank/DDBJ databases">
        <title>Culturable bacteria isolated from Daya Bay.</title>
        <authorList>
            <person name="Zheng W."/>
            <person name="Yu S."/>
            <person name="Huang Y."/>
        </authorList>
    </citation>
    <scope>NUCLEOTIDE SEQUENCE [LARGE SCALE GENOMIC DNA]</scope>
    <source>
        <strain evidence="3 4">DP4N28-5</strain>
    </source>
</reference>
<gene>
    <name evidence="3" type="ORF">KJP28_13400</name>
</gene>
<feature type="compositionally biased region" description="Basic and acidic residues" evidence="2">
    <location>
        <begin position="73"/>
        <end position="89"/>
    </location>
</feature>
<organism evidence="3 4">
    <name type="scientific">Maritimibacter dapengensis</name>
    <dbReference type="NCBI Taxonomy" id="2836868"/>
    <lineage>
        <taxon>Bacteria</taxon>
        <taxon>Pseudomonadati</taxon>
        <taxon>Pseudomonadota</taxon>
        <taxon>Alphaproteobacteria</taxon>
        <taxon>Rhodobacterales</taxon>
        <taxon>Roseobacteraceae</taxon>
        <taxon>Maritimibacter</taxon>
    </lineage>
</organism>
<evidence type="ECO:0000313" key="3">
    <source>
        <dbReference type="EMBL" id="MBV7379922.1"/>
    </source>
</evidence>
<dbReference type="Proteomes" id="UP000756530">
    <property type="component" value="Unassembled WGS sequence"/>
</dbReference>
<keyword evidence="1" id="KW-0175">Coiled coil</keyword>
<evidence type="ECO:0000256" key="2">
    <source>
        <dbReference type="SAM" id="MobiDB-lite"/>
    </source>
</evidence>
<evidence type="ECO:0000256" key="1">
    <source>
        <dbReference type="SAM" id="Coils"/>
    </source>
</evidence>
<feature type="compositionally biased region" description="Basic and acidic residues" evidence="2">
    <location>
        <begin position="1"/>
        <end position="21"/>
    </location>
</feature>